<accession>A0A5J5GMQ1</accession>
<dbReference type="InterPro" id="IPR030923">
    <property type="entry name" value="LptG"/>
</dbReference>
<dbReference type="GO" id="GO:0043190">
    <property type="term" value="C:ATP-binding cassette (ABC) transporter complex"/>
    <property type="evidence" value="ECO:0007669"/>
    <property type="project" value="InterPro"/>
</dbReference>
<sequence>MILHRYFARRYARSFLTVTGVFFVLVSLADMIEQAREHGDEAGAGFRDILALTLLNAPQALYELLPLLVILATIALFLALARSSELVVSRAAGRSALHTLVAPVAVIFAIGLLALAILNPLAAATSRAYEARVTSLEDRGASILAVDEGGLWLRQGGPDGQSVIRAERANLDGTRLSGVTFLTFTEEGRPLRRIDALRAELGDGAWELTEAKSWPLGQAEVPEAEAEVSPTMEIPSTLTAAQIRDSFGEPAAIPIWELPGFINRLQAAGFSARRHSVYFHTQLALPAFLTAMLLIGAAFTLRQHRGSRTGALVLAAICLSFGLYFVRNFAQVLGESGQIPVLLAAWAPPLAGIALSLAMLLHTEDG</sequence>
<reference evidence="7 8" key="1">
    <citation type="submission" date="2019-09" db="EMBL/GenBank/DDBJ databases">
        <authorList>
            <person name="Park J.-S."/>
            <person name="Choi H.-J."/>
        </authorList>
    </citation>
    <scope>NUCLEOTIDE SEQUENCE [LARGE SCALE GENOMIC DNA]</scope>
    <source>
        <strain evidence="7 8">176SS1-4</strain>
    </source>
</reference>
<evidence type="ECO:0000256" key="3">
    <source>
        <dbReference type="ARBA" id="ARBA00022692"/>
    </source>
</evidence>
<evidence type="ECO:0000256" key="4">
    <source>
        <dbReference type="ARBA" id="ARBA00022989"/>
    </source>
</evidence>
<dbReference type="PANTHER" id="PTHR33529">
    <property type="entry name" value="SLR0882 PROTEIN-RELATED"/>
    <property type="match status" value="1"/>
</dbReference>
<name>A0A5J5GMQ1_9RHOB</name>
<evidence type="ECO:0000313" key="8">
    <source>
        <dbReference type="Proteomes" id="UP000326554"/>
    </source>
</evidence>
<comment type="subcellular location">
    <subcellularLocation>
        <location evidence="1">Cell membrane</location>
        <topology evidence="1">Multi-pass membrane protein</topology>
    </subcellularLocation>
</comment>
<dbReference type="RefSeq" id="WP_150445053.1">
    <property type="nucleotide sequence ID" value="NZ_VYQE01000002.1"/>
</dbReference>
<keyword evidence="8" id="KW-1185">Reference proteome</keyword>
<feature type="transmembrane region" description="Helical" evidence="6">
    <location>
        <begin position="60"/>
        <end position="80"/>
    </location>
</feature>
<feature type="transmembrane region" description="Helical" evidence="6">
    <location>
        <begin position="339"/>
        <end position="361"/>
    </location>
</feature>
<organism evidence="7 8">
    <name type="scientific">Histidinibacterium aquaticum</name>
    <dbReference type="NCBI Taxonomy" id="2613962"/>
    <lineage>
        <taxon>Bacteria</taxon>
        <taxon>Pseudomonadati</taxon>
        <taxon>Pseudomonadota</taxon>
        <taxon>Alphaproteobacteria</taxon>
        <taxon>Rhodobacterales</taxon>
        <taxon>Paracoccaceae</taxon>
        <taxon>Histidinibacterium</taxon>
    </lineage>
</organism>
<evidence type="ECO:0000256" key="1">
    <source>
        <dbReference type="ARBA" id="ARBA00004651"/>
    </source>
</evidence>
<dbReference type="GO" id="GO:0055085">
    <property type="term" value="P:transmembrane transport"/>
    <property type="evidence" value="ECO:0007669"/>
    <property type="project" value="InterPro"/>
</dbReference>
<dbReference type="NCBIfam" id="TIGR04408">
    <property type="entry name" value="LptG_lptG"/>
    <property type="match status" value="1"/>
</dbReference>
<feature type="transmembrane region" description="Helical" evidence="6">
    <location>
        <begin position="283"/>
        <end position="302"/>
    </location>
</feature>
<evidence type="ECO:0000256" key="6">
    <source>
        <dbReference type="SAM" id="Phobius"/>
    </source>
</evidence>
<dbReference type="Proteomes" id="UP000326554">
    <property type="component" value="Unassembled WGS sequence"/>
</dbReference>
<feature type="transmembrane region" description="Helical" evidence="6">
    <location>
        <begin position="100"/>
        <end position="118"/>
    </location>
</feature>
<gene>
    <name evidence="7" type="primary">lptG</name>
    <name evidence="7" type="ORF">F3S47_09020</name>
</gene>
<keyword evidence="2" id="KW-1003">Cell membrane</keyword>
<dbReference type="PANTHER" id="PTHR33529:SF2">
    <property type="entry name" value="LIPOPOLYSACCHARIDE EXPORT SYSTEM PERMEASE PROTEIN LPTG"/>
    <property type="match status" value="1"/>
</dbReference>
<dbReference type="InterPro" id="IPR005495">
    <property type="entry name" value="LptG/LptF_permease"/>
</dbReference>
<protein>
    <submittedName>
        <fullName evidence="7">LPS export ABC transporter permease LptG</fullName>
    </submittedName>
</protein>
<evidence type="ECO:0000313" key="7">
    <source>
        <dbReference type="EMBL" id="KAA9009519.1"/>
    </source>
</evidence>
<proteinExistence type="predicted"/>
<dbReference type="Pfam" id="PF03739">
    <property type="entry name" value="LptF_LptG"/>
    <property type="match status" value="1"/>
</dbReference>
<dbReference type="EMBL" id="VYQE01000002">
    <property type="protein sequence ID" value="KAA9009519.1"/>
    <property type="molecule type" value="Genomic_DNA"/>
</dbReference>
<keyword evidence="3 6" id="KW-0812">Transmembrane</keyword>
<keyword evidence="4 6" id="KW-1133">Transmembrane helix</keyword>
<comment type="caution">
    <text evidence="7">The sequence shown here is derived from an EMBL/GenBank/DDBJ whole genome shotgun (WGS) entry which is preliminary data.</text>
</comment>
<dbReference type="GO" id="GO:0015920">
    <property type="term" value="P:lipopolysaccharide transport"/>
    <property type="evidence" value="ECO:0007669"/>
    <property type="project" value="TreeGrafter"/>
</dbReference>
<evidence type="ECO:0000256" key="5">
    <source>
        <dbReference type="ARBA" id="ARBA00023136"/>
    </source>
</evidence>
<evidence type="ECO:0000256" key="2">
    <source>
        <dbReference type="ARBA" id="ARBA00022475"/>
    </source>
</evidence>
<feature type="transmembrane region" description="Helical" evidence="6">
    <location>
        <begin position="309"/>
        <end position="327"/>
    </location>
</feature>
<dbReference type="AlphaFoldDB" id="A0A5J5GMQ1"/>
<keyword evidence="5 6" id="KW-0472">Membrane</keyword>